<name>A0AA91ZU54_9BACI</name>
<protein>
    <submittedName>
        <fullName evidence="1">Cytoplasmic protein</fullName>
    </submittedName>
</protein>
<proteinExistence type="predicted"/>
<reference evidence="1 2" key="1">
    <citation type="submission" date="2017-09" db="EMBL/GenBank/DDBJ databases">
        <title>Large-scale bioinformatics analysis of Bacillus genomes uncovers conserved roles of natural products in bacterial physiology.</title>
        <authorList>
            <consortium name="Agbiome Team Llc"/>
            <person name="Bleich R.M."/>
            <person name="Grubbs K.J."/>
            <person name="Santa Maria K.C."/>
            <person name="Allen S.E."/>
            <person name="Farag S."/>
            <person name="Shank E.A."/>
            <person name="Bowers A."/>
        </authorList>
    </citation>
    <scope>NUCLEOTIDE SEQUENCE [LARGE SCALE GENOMIC DNA]</scope>
    <source>
        <strain evidence="1 2">AFS092012</strain>
    </source>
</reference>
<dbReference type="Proteomes" id="UP000221020">
    <property type="component" value="Unassembled WGS sequence"/>
</dbReference>
<evidence type="ECO:0000313" key="1">
    <source>
        <dbReference type="EMBL" id="PED82313.1"/>
    </source>
</evidence>
<dbReference type="AlphaFoldDB" id="A0AA91ZU54"/>
<gene>
    <name evidence="1" type="ORF">CON65_12580</name>
</gene>
<dbReference type="RefSeq" id="WP_097963229.1">
    <property type="nucleotide sequence ID" value="NZ_NVOR01000038.1"/>
</dbReference>
<comment type="caution">
    <text evidence="1">The sequence shown here is derived from an EMBL/GenBank/DDBJ whole genome shotgun (WGS) entry which is preliminary data.</text>
</comment>
<organism evidence="1 2">
    <name type="scientific">Bacillus pseudomycoides</name>
    <dbReference type="NCBI Taxonomy" id="64104"/>
    <lineage>
        <taxon>Bacteria</taxon>
        <taxon>Bacillati</taxon>
        <taxon>Bacillota</taxon>
        <taxon>Bacilli</taxon>
        <taxon>Bacillales</taxon>
        <taxon>Bacillaceae</taxon>
        <taxon>Bacillus</taxon>
        <taxon>Bacillus cereus group</taxon>
    </lineage>
</organism>
<dbReference type="EMBL" id="NVOR01000038">
    <property type="protein sequence ID" value="PED82313.1"/>
    <property type="molecule type" value="Genomic_DNA"/>
</dbReference>
<evidence type="ECO:0000313" key="2">
    <source>
        <dbReference type="Proteomes" id="UP000221020"/>
    </source>
</evidence>
<sequence length="100" mass="12132">MVIIRASRCIYPIPLKEWYEVWKQCFPPLDEWYVSIGEKYVVFENNDFVYRMDEHLFNKMLTRVPKALRYQSLKRGKGVSRVEKSYNKKGVKKHETYHPT</sequence>
<accession>A0AA91ZU54</accession>